<dbReference type="HOGENOM" id="CLU_1934610_0_0_7"/>
<dbReference type="EMBL" id="CP001087">
    <property type="protein sequence ID" value="ACN16749.1"/>
    <property type="molecule type" value="Genomic_DNA"/>
</dbReference>
<proteinExistence type="predicted"/>
<organism evidence="1 2">
    <name type="scientific">Desulforapulum autotrophicum (strain ATCC 43914 / DSM 3382 / VKM B-1955 / HRM2)</name>
    <name type="common">Desulfobacterium autotrophicum</name>
    <dbReference type="NCBI Taxonomy" id="177437"/>
    <lineage>
        <taxon>Bacteria</taxon>
        <taxon>Pseudomonadati</taxon>
        <taxon>Thermodesulfobacteriota</taxon>
        <taxon>Desulfobacteria</taxon>
        <taxon>Desulfobacterales</taxon>
        <taxon>Desulfobacteraceae</taxon>
        <taxon>Desulforapulum</taxon>
    </lineage>
</organism>
<dbReference type="STRING" id="177437.HRM2_36910"/>
<evidence type="ECO:0000313" key="2">
    <source>
        <dbReference type="Proteomes" id="UP000000442"/>
    </source>
</evidence>
<protein>
    <recommendedName>
        <fullName evidence="3">Flagellar protein FlgN</fullName>
    </recommendedName>
</protein>
<dbReference type="KEGG" id="dat:HRM2_36910"/>
<name>C0QA31_DESAH</name>
<reference evidence="1 2" key="1">
    <citation type="journal article" date="2009" name="Environ. Microbiol.">
        <title>Genome sequence of Desulfobacterium autotrophicum HRM2, a marine sulfate reducer oxidizing organic carbon completely to carbon dioxide.</title>
        <authorList>
            <person name="Strittmatter A.W."/>
            <person name="Liesegang H."/>
            <person name="Rabus R."/>
            <person name="Decker I."/>
            <person name="Amann J."/>
            <person name="Andres S."/>
            <person name="Henne A."/>
            <person name="Fricke W.F."/>
            <person name="Martinez-Arias R."/>
            <person name="Bartels D."/>
            <person name="Goesmann A."/>
            <person name="Krause L."/>
            <person name="Puehler A."/>
            <person name="Klenk H.P."/>
            <person name="Richter M."/>
            <person name="Schuler M."/>
            <person name="Gloeckner F.O."/>
            <person name="Meyerdierks A."/>
            <person name="Gottschalk G."/>
            <person name="Amann R."/>
        </authorList>
    </citation>
    <scope>NUCLEOTIDE SEQUENCE [LARGE SCALE GENOMIC DNA]</scope>
    <source>
        <strain evidence="2">ATCC 43914 / DSM 3382 / HRM2</strain>
    </source>
</reference>
<gene>
    <name evidence="1" type="ordered locus">HRM2_36910</name>
</gene>
<accession>C0QA31</accession>
<evidence type="ECO:0008006" key="3">
    <source>
        <dbReference type="Google" id="ProtNLM"/>
    </source>
</evidence>
<dbReference type="Proteomes" id="UP000000442">
    <property type="component" value="Chromosome"/>
</dbReference>
<dbReference type="RefSeq" id="WP_015905495.1">
    <property type="nucleotide sequence ID" value="NC_012108.1"/>
</dbReference>
<evidence type="ECO:0000313" key="1">
    <source>
        <dbReference type="EMBL" id="ACN16749.1"/>
    </source>
</evidence>
<sequence length="130" mass="14999">MSAPKRLEQRLNHLESLQERQMLILGNGAAILEKNRIKEIAFERNQAFENLRNELSAISGKVKALRHPAFEGCRHQVARILERDKILTQMIKDRRDELSIKMTTIQKGRRTLRGYQGSPNRPGTSMEYTG</sequence>
<dbReference type="AlphaFoldDB" id="C0QA31"/>
<keyword evidence="2" id="KW-1185">Reference proteome</keyword>
<dbReference type="OrthoDB" id="9948851at2"/>